<dbReference type="SUPFAM" id="SSF55856">
    <property type="entry name" value="Cytochrome b5-like heme/steroid binding domain"/>
    <property type="match status" value="1"/>
</dbReference>
<dbReference type="InterPro" id="IPR050577">
    <property type="entry name" value="MAPR/NEUFC/NENF-like"/>
</dbReference>
<dbReference type="WBParaSite" id="MBELARI_LOCUS10241">
    <property type="protein sequence ID" value="MBELARI_LOCUS10241"/>
    <property type="gene ID" value="MBELARI_LOCUS10241"/>
</dbReference>
<evidence type="ECO:0000259" key="3">
    <source>
        <dbReference type="SMART" id="SM01117"/>
    </source>
</evidence>
<proteinExistence type="inferred from homology"/>
<dbReference type="PANTHER" id="PTHR10281">
    <property type="entry name" value="MEMBRANE-ASSOCIATED PROGESTERONE RECEPTOR COMPONENT-RELATED"/>
    <property type="match status" value="1"/>
</dbReference>
<dbReference type="InterPro" id="IPR036400">
    <property type="entry name" value="Cyt_B5-like_heme/steroid_sf"/>
</dbReference>
<comment type="similarity">
    <text evidence="1">Belongs to the cytochrome b5 family. MAPR subfamily.</text>
</comment>
<feature type="transmembrane region" description="Helical" evidence="2">
    <location>
        <begin position="29"/>
        <end position="48"/>
    </location>
</feature>
<reference evidence="5" key="1">
    <citation type="submission" date="2024-02" db="UniProtKB">
        <authorList>
            <consortium name="WormBaseParasite"/>
        </authorList>
    </citation>
    <scope>IDENTIFICATION</scope>
</reference>
<dbReference type="Gene3D" id="3.10.120.10">
    <property type="entry name" value="Cytochrome b5-like heme/steroid binding domain"/>
    <property type="match status" value="1"/>
</dbReference>
<dbReference type="PANTHER" id="PTHR10281:SF76">
    <property type="entry name" value="CALCUTTA CUP-RELATED"/>
    <property type="match status" value="1"/>
</dbReference>
<keyword evidence="2" id="KW-0472">Membrane</keyword>
<dbReference type="FunFam" id="3.10.120.10:FF:000003">
    <property type="entry name" value="membrane-associated progesterone receptor component 1"/>
    <property type="match status" value="1"/>
</dbReference>
<dbReference type="GO" id="GO:0016020">
    <property type="term" value="C:membrane"/>
    <property type="evidence" value="ECO:0007669"/>
    <property type="project" value="TreeGrafter"/>
</dbReference>
<dbReference type="Pfam" id="PF00173">
    <property type="entry name" value="Cyt-b5"/>
    <property type="match status" value="1"/>
</dbReference>
<dbReference type="SMART" id="SM01117">
    <property type="entry name" value="Cyt-b5"/>
    <property type="match status" value="1"/>
</dbReference>
<keyword evidence="2" id="KW-0812">Transmembrane</keyword>
<evidence type="ECO:0000256" key="1">
    <source>
        <dbReference type="ARBA" id="ARBA00038357"/>
    </source>
</evidence>
<dbReference type="Proteomes" id="UP000887575">
    <property type="component" value="Unassembled WGS sequence"/>
</dbReference>
<accession>A0AAF3E8K1</accession>
<dbReference type="AlphaFoldDB" id="A0AAF3E8K1"/>
<evidence type="ECO:0000313" key="4">
    <source>
        <dbReference type="Proteomes" id="UP000887575"/>
    </source>
</evidence>
<keyword evidence="2" id="KW-1133">Transmembrane helix</keyword>
<evidence type="ECO:0000313" key="5">
    <source>
        <dbReference type="WBParaSite" id="MBELARI_LOCUS10241"/>
    </source>
</evidence>
<dbReference type="GO" id="GO:0012505">
    <property type="term" value="C:endomembrane system"/>
    <property type="evidence" value="ECO:0007669"/>
    <property type="project" value="TreeGrafter"/>
</dbReference>
<protein>
    <recommendedName>
        <fullName evidence="3">Cytochrome b5 heme-binding domain-containing protein</fullName>
    </recommendedName>
</protein>
<feature type="domain" description="Cytochrome b5 heme-binding" evidence="3">
    <location>
        <begin position="72"/>
        <end position="168"/>
    </location>
</feature>
<organism evidence="4 5">
    <name type="scientific">Mesorhabditis belari</name>
    <dbReference type="NCBI Taxonomy" id="2138241"/>
    <lineage>
        <taxon>Eukaryota</taxon>
        <taxon>Metazoa</taxon>
        <taxon>Ecdysozoa</taxon>
        <taxon>Nematoda</taxon>
        <taxon>Chromadorea</taxon>
        <taxon>Rhabditida</taxon>
        <taxon>Rhabditina</taxon>
        <taxon>Rhabditomorpha</taxon>
        <taxon>Rhabditoidea</taxon>
        <taxon>Rhabditidae</taxon>
        <taxon>Mesorhabditinae</taxon>
        <taxon>Mesorhabditis</taxon>
    </lineage>
</organism>
<keyword evidence="4" id="KW-1185">Reference proteome</keyword>
<name>A0AAF3E8K1_9BILA</name>
<evidence type="ECO:0000256" key="2">
    <source>
        <dbReference type="SAM" id="Phobius"/>
    </source>
</evidence>
<dbReference type="InterPro" id="IPR001199">
    <property type="entry name" value="Cyt_B5-like_heme/steroid-bd"/>
</dbReference>
<sequence length="186" mass="21373">MRDEKRLLKERFTTYFWGKMVEFGSLLEISAWDFVLLSILAVLVYRWWKRQNTPDVERPVVPKIPPTEMMDLTIEELLKYNGTTDPHIFFALNGTIFDVTRGANFYGPDGPYGALAGHDATRSLATMDTKAVKTEWDNCDDLTPSERDSANEWEASFKFKYPTVGKLVKSQEEKKDYEGKIAGINM</sequence>